<evidence type="ECO:0000256" key="1">
    <source>
        <dbReference type="SAM" id="MobiDB-lite"/>
    </source>
</evidence>
<evidence type="ECO:0000313" key="5">
    <source>
        <dbReference type="Proteomes" id="UP000053411"/>
    </source>
</evidence>
<reference evidence="4 5" key="1">
    <citation type="submission" date="2015-01" db="EMBL/GenBank/DDBJ databases">
        <title>The Genome Sequence of Fonsecaea multimorphosa CBS 102226.</title>
        <authorList>
            <consortium name="The Broad Institute Genomics Platform"/>
            <person name="Cuomo C."/>
            <person name="de Hoog S."/>
            <person name="Gorbushina A."/>
            <person name="Stielow B."/>
            <person name="Teixiera M."/>
            <person name="Abouelleil A."/>
            <person name="Chapman S.B."/>
            <person name="Priest M."/>
            <person name="Young S.K."/>
            <person name="Wortman J."/>
            <person name="Nusbaum C."/>
            <person name="Birren B."/>
        </authorList>
    </citation>
    <scope>NUCLEOTIDE SEQUENCE [LARGE SCALE GENOMIC DNA]</scope>
    <source>
        <strain evidence="4 5">CBS 102226</strain>
    </source>
</reference>
<dbReference type="OrthoDB" id="27214at2759"/>
<evidence type="ECO:0000313" key="4">
    <source>
        <dbReference type="EMBL" id="KIY04068.1"/>
    </source>
</evidence>
<feature type="region of interest" description="Disordered" evidence="1">
    <location>
        <begin position="256"/>
        <end position="280"/>
    </location>
</feature>
<dbReference type="InterPro" id="IPR052766">
    <property type="entry name" value="S41A_metabolite_peptidase"/>
</dbReference>
<dbReference type="Pfam" id="PF23658">
    <property type="entry name" value="PDZ_CPAF_rel"/>
    <property type="match status" value="1"/>
</dbReference>
<dbReference type="EMBL" id="KN848062">
    <property type="protein sequence ID" value="KIY04068.1"/>
    <property type="molecule type" value="Genomic_DNA"/>
</dbReference>
<dbReference type="GeneID" id="27706506"/>
<dbReference type="SUPFAM" id="SSF52096">
    <property type="entry name" value="ClpP/crotonase"/>
    <property type="match status" value="1"/>
</dbReference>
<proteinExistence type="predicted"/>
<dbReference type="PANTHER" id="PTHR37049:SF4">
    <property type="entry name" value="RHODANESE DOMAIN-CONTAINING PROTEIN"/>
    <property type="match status" value="1"/>
</dbReference>
<dbReference type="Proteomes" id="UP000053411">
    <property type="component" value="Unassembled WGS sequence"/>
</dbReference>
<dbReference type="Gene3D" id="3.90.226.10">
    <property type="entry name" value="2-enoyl-CoA Hydratase, Chain A, domain 1"/>
    <property type="match status" value="1"/>
</dbReference>
<dbReference type="InterPro" id="IPR029045">
    <property type="entry name" value="ClpP/crotonase-like_dom_sf"/>
</dbReference>
<protein>
    <submittedName>
        <fullName evidence="4">Uncharacterized protein</fullName>
    </submittedName>
</protein>
<dbReference type="VEuPathDB" id="FungiDB:Z520_00760"/>
<dbReference type="GO" id="GO:0006508">
    <property type="term" value="P:proteolysis"/>
    <property type="evidence" value="ECO:0007669"/>
    <property type="project" value="InterPro"/>
</dbReference>
<dbReference type="InterPro" id="IPR056186">
    <property type="entry name" value="PDZ_CPAF-rel"/>
</dbReference>
<feature type="domain" description="Tail specific protease" evidence="2">
    <location>
        <begin position="299"/>
        <end position="518"/>
    </location>
</feature>
<keyword evidence="5" id="KW-1185">Reference proteome</keyword>
<gene>
    <name evidence="4" type="ORF">Z520_00760</name>
</gene>
<dbReference type="InterPro" id="IPR005151">
    <property type="entry name" value="Tail-specific_protease"/>
</dbReference>
<dbReference type="GO" id="GO:0008236">
    <property type="term" value="F:serine-type peptidase activity"/>
    <property type="evidence" value="ECO:0007669"/>
    <property type="project" value="InterPro"/>
</dbReference>
<dbReference type="RefSeq" id="XP_016638190.1">
    <property type="nucleotide sequence ID" value="XM_016771280.1"/>
</dbReference>
<name>A0A0D2KD64_9EURO</name>
<dbReference type="Pfam" id="PF03572">
    <property type="entry name" value="Peptidase_S41"/>
    <property type="match status" value="1"/>
</dbReference>
<accession>A0A0D2KD64</accession>
<organism evidence="4 5">
    <name type="scientific">Fonsecaea multimorphosa CBS 102226</name>
    <dbReference type="NCBI Taxonomy" id="1442371"/>
    <lineage>
        <taxon>Eukaryota</taxon>
        <taxon>Fungi</taxon>
        <taxon>Dikarya</taxon>
        <taxon>Ascomycota</taxon>
        <taxon>Pezizomycotina</taxon>
        <taxon>Eurotiomycetes</taxon>
        <taxon>Chaetothyriomycetidae</taxon>
        <taxon>Chaetothyriales</taxon>
        <taxon>Herpotrichiellaceae</taxon>
        <taxon>Fonsecaea</taxon>
    </lineage>
</organism>
<evidence type="ECO:0000259" key="2">
    <source>
        <dbReference type="Pfam" id="PF03572"/>
    </source>
</evidence>
<dbReference type="AlphaFoldDB" id="A0A0D2KD64"/>
<sequence>MRLGDISAALLDPEVAYECLSSVPVVQEHAEALVASLRRYLEVQSTLDYLAAPTSGWLFAPVDIINVLSQIRQKVTNNDYSSEYDLQVDLHTMALLGKDDHFITKGPILRSLTFHRSPAAAPLVSLSEDGTQNPLVYLLSYRYYQDDYDELNLRTDKAYSAVVKINGLDVQEFLQVESLTGTSQDLDSLYNGMLYPYELFANPEFYPGPYTNYTFQNGSTKSFKNFADWGFSNLTGIVDGNGMYELFFQTVDFSDDDSGASAAQRARKRKGKRQPTAPAVLSDDAGAFTGYWGDGLPSDVAVMAISSFEPDDDGGSDVNSQKTLQTILEAAKENGKDKLIIDLRSNGGGSVRLCLETMVQLFPDTPPDTKSSLRASGVQKALIEYFSEQTQMAEDVDPNSGVDNAEVEAERQNSPWAYEAVMSPGVSKFDNADHYYGPYREGPGYFTSYFQENYTNNEYSLIDHSDLKITQAVPGAQWPFSPENMIILTDGYCASACSIFVEHLKNKFRVMSIVIGGRPQTGPMQTIGGVRGSRLFAYDSLAFMLQAYKNQTTAQSDSAADSQIFADWDYGPAERFGDGLRVNGFNAYRMSDPHNIPLHFAYEAADCRIWYTPEMIEDDTVLWSRVAELAFADRTQNVIESPYCLEGSTGHATSISGGVRQGDLGPQTPPDSAFPQYTGWIVNGSDITQENLGRAHGFGPGARHNSADDAADDDMLVDPAALQDFKDLCAQDITDEQWFLKLMCLNVQ</sequence>
<evidence type="ECO:0000259" key="3">
    <source>
        <dbReference type="Pfam" id="PF23658"/>
    </source>
</evidence>
<dbReference type="STRING" id="1442371.A0A0D2KD64"/>
<dbReference type="PANTHER" id="PTHR37049">
    <property type="entry name" value="PEPTIDASE S41 FAMILY PROTEIN"/>
    <property type="match status" value="1"/>
</dbReference>
<feature type="domain" description="CPAF-like PDZ" evidence="3">
    <location>
        <begin position="121"/>
        <end position="229"/>
    </location>
</feature>